<dbReference type="SMART" id="SM00461">
    <property type="entry name" value="WH1"/>
    <property type="match status" value="1"/>
</dbReference>
<dbReference type="GO" id="GO:0003779">
    <property type="term" value="F:actin binding"/>
    <property type="evidence" value="ECO:0007669"/>
    <property type="project" value="UniProtKB-KW"/>
</dbReference>
<dbReference type="PROSITE" id="PS50229">
    <property type="entry name" value="WH1"/>
    <property type="match status" value="1"/>
</dbReference>
<dbReference type="GO" id="GO:0005769">
    <property type="term" value="C:early endosome"/>
    <property type="evidence" value="ECO:0007669"/>
    <property type="project" value="InterPro"/>
</dbReference>
<dbReference type="CDD" id="cd01205">
    <property type="entry name" value="EVH1_WASP-like"/>
    <property type="match status" value="1"/>
</dbReference>
<feature type="compositionally biased region" description="Gly residues" evidence="2">
    <location>
        <begin position="347"/>
        <end position="361"/>
    </location>
</feature>
<dbReference type="STRING" id="61424.A0A2T9YL35"/>
<dbReference type="Pfam" id="PF00568">
    <property type="entry name" value="WH1"/>
    <property type="match status" value="1"/>
</dbReference>
<dbReference type="GO" id="GO:0055037">
    <property type="term" value="C:recycling endosome"/>
    <property type="evidence" value="ECO:0007669"/>
    <property type="project" value="TreeGrafter"/>
</dbReference>
<evidence type="ECO:0000259" key="3">
    <source>
        <dbReference type="PROSITE" id="PS50229"/>
    </source>
</evidence>
<dbReference type="GO" id="GO:0043014">
    <property type="term" value="F:alpha-tubulin binding"/>
    <property type="evidence" value="ECO:0007669"/>
    <property type="project" value="InterPro"/>
</dbReference>
<keyword evidence="1" id="KW-0009">Actin-binding</keyword>
<feature type="compositionally biased region" description="Pro residues" evidence="2">
    <location>
        <begin position="275"/>
        <end position="287"/>
    </location>
</feature>
<feature type="compositionally biased region" description="Low complexity" evidence="2">
    <location>
        <begin position="236"/>
        <end position="274"/>
    </location>
</feature>
<evidence type="ECO:0000256" key="2">
    <source>
        <dbReference type="SAM" id="MobiDB-lite"/>
    </source>
</evidence>
<sequence length="403" mass="43355">MSSATLSRSEDKAVVKNAQPASKHKILTATIARLYIGNFQTLSWTFTNIWGALILVKDLDTNNYFLRIVDMMGKGPVWEHELYIGFKLDQLNNFFYTFSGDEKIFGFDFSNINEAQVFHSKVNSRASKIKGQKQQQSINSSELDKEALDMINNPTDPRWKTLLSGLSQYGVSEKQLKDRNSREFIMGFVVEHGGLQKILSINGSLPNELSTVPVKPVSPPPPPPPRRNRLPPAAPPSRNSRNTSNSVRSSSPASVSSRAANNAIVQPPTNAGISSPPPPPYQSPVQPPRSEQVSNTTPTPPSLPSRPGIPLPKPDDKRNMLLASIRGASVSSLRKVNVRDSSSSLGTVGGSVTGLGDGASGGVSSPNAGKAGGLSDALAQALSKRNKAIAGSDSESEDDENWD</sequence>
<dbReference type="GO" id="GO:0042147">
    <property type="term" value="P:retrograde transport, endosome to Golgi"/>
    <property type="evidence" value="ECO:0007669"/>
    <property type="project" value="TreeGrafter"/>
</dbReference>
<feature type="compositionally biased region" description="Low complexity" evidence="2">
    <location>
        <begin position="288"/>
        <end position="297"/>
    </location>
</feature>
<dbReference type="GO" id="GO:0032456">
    <property type="term" value="P:endocytic recycling"/>
    <property type="evidence" value="ECO:0007669"/>
    <property type="project" value="TreeGrafter"/>
</dbReference>
<proteinExistence type="predicted"/>
<gene>
    <name evidence="4" type="ORF">BB559_003461</name>
</gene>
<name>A0A2T9YL35_9FUNG</name>
<dbReference type="Proteomes" id="UP000245699">
    <property type="component" value="Unassembled WGS sequence"/>
</dbReference>
<dbReference type="PANTHER" id="PTHR23331:SF1">
    <property type="entry name" value="WASH COMPLEX SUBUNIT 1"/>
    <property type="match status" value="1"/>
</dbReference>
<dbReference type="GO" id="GO:0006887">
    <property type="term" value="P:exocytosis"/>
    <property type="evidence" value="ECO:0007669"/>
    <property type="project" value="TreeGrafter"/>
</dbReference>
<dbReference type="Gene3D" id="3.90.810.10">
    <property type="entry name" value="CRIB domain"/>
    <property type="match status" value="1"/>
</dbReference>
<dbReference type="InterPro" id="IPR033927">
    <property type="entry name" value="WASPfam_EVH1"/>
</dbReference>
<dbReference type="SUPFAM" id="SSF50729">
    <property type="entry name" value="PH domain-like"/>
    <property type="match status" value="1"/>
</dbReference>
<feature type="domain" description="WH1" evidence="3">
    <location>
        <begin position="19"/>
        <end position="129"/>
    </location>
</feature>
<dbReference type="GO" id="GO:0034314">
    <property type="term" value="P:Arp2/3 complex-mediated actin nucleation"/>
    <property type="evidence" value="ECO:0007669"/>
    <property type="project" value="InterPro"/>
</dbReference>
<dbReference type="GO" id="GO:0005829">
    <property type="term" value="C:cytosol"/>
    <property type="evidence" value="ECO:0007669"/>
    <property type="project" value="GOC"/>
</dbReference>
<dbReference type="InterPro" id="IPR011993">
    <property type="entry name" value="PH-like_dom_sf"/>
</dbReference>
<reference evidence="4 5" key="1">
    <citation type="journal article" date="2018" name="MBio">
        <title>Comparative Genomics Reveals the Core Gene Toolbox for the Fungus-Insect Symbiosis.</title>
        <authorList>
            <person name="Wang Y."/>
            <person name="Stata M."/>
            <person name="Wang W."/>
            <person name="Stajich J.E."/>
            <person name="White M.M."/>
            <person name="Moncalvo J.M."/>
        </authorList>
    </citation>
    <scope>NUCLEOTIDE SEQUENCE [LARGE SCALE GENOMIC DNA]</scope>
    <source>
        <strain evidence="4 5">AUS-77-4</strain>
    </source>
</reference>
<accession>A0A2T9YL35</accession>
<dbReference type="InterPro" id="IPR036936">
    <property type="entry name" value="CRIB_dom_sf"/>
</dbReference>
<feature type="compositionally biased region" description="Pro residues" evidence="2">
    <location>
        <begin position="216"/>
        <end position="225"/>
    </location>
</feature>
<protein>
    <recommendedName>
        <fullName evidence="3">WH1 domain-containing protein</fullName>
    </recommendedName>
</protein>
<dbReference type="Gene3D" id="2.30.29.30">
    <property type="entry name" value="Pleckstrin-homology domain (PH domain)/Phosphotyrosine-binding domain (PTB)"/>
    <property type="match status" value="1"/>
</dbReference>
<feature type="region of interest" description="Disordered" evidence="2">
    <location>
        <begin position="337"/>
        <end position="373"/>
    </location>
</feature>
<dbReference type="GO" id="GO:0043015">
    <property type="term" value="F:gamma-tubulin binding"/>
    <property type="evidence" value="ECO:0007669"/>
    <property type="project" value="TreeGrafter"/>
</dbReference>
<feature type="compositionally biased region" description="Pro residues" evidence="2">
    <location>
        <begin position="298"/>
        <end position="312"/>
    </location>
</feature>
<keyword evidence="5" id="KW-1185">Reference proteome</keyword>
<evidence type="ECO:0000256" key="1">
    <source>
        <dbReference type="ARBA" id="ARBA00023203"/>
    </source>
</evidence>
<dbReference type="GO" id="GO:0071203">
    <property type="term" value="C:WASH complex"/>
    <property type="evidence" value="ECO:0007669"/>
    <property type="project" value="InterPro"/>
</dbReference>
<dbReference type="PANTHER" id="PTHR23331">
    <property type="entry name" value="CXYORF1"/>
    <property type="match status" value="1"/>
</dbReference>
<evidence type="ECO:0000313" key="4">
    <source>
        <dbReference type="EMBL" id="PVU93060.1"/>
    </source>
</evidence>
<evidence type="ECO:0000313" key="5">
    <source>
        <dbReference type="Proteomes" id="UP000245699"/>
    </source>
</evidence>
<dbReference type="AlphaFoldDB" id="A0A2T9YL35"/>
<dbReference type="EMBL" id="MBFT01000337">
    <property type="protein sequence ID" value="PVU93060.1"/>
    <property type="molecule type" value="Genomic_DNA"/>
</dbReference>
<feature type="region of interest" description="Disordered" evidence="2">
    <location>
        <begin position="210"/>
        <end position="317"/>
    </location>
</feature>
<organism evidence="4 5">
    <name type="scientific">Furculomyces boomerangus</name>
    <dbReference type="NCBI Taxonomy" id="61424"/>
    <lineage>
        <taxon>Eukaryota</taxon>
        <taxon>Fungi</taxon>
        <taxon>Fungi incertae sedis</taxon>
        <taxon>Zoopagomycota</taxon>
        <taxon>Kickxellomycotina</taxon>
        <taxon>Harpellomycetes</taxon>
        <taxon>Harpellales</taxon>
        <taxon>Harpellaceae</taxon>
        <taxon>Furculomyces</taxon>
    </lineage>
</organism>
<comment type="caution">
    <text evidence="4">The sequence shown here is derived from an EMBL/GenBank/DDBJ whole genome shotgun (WGS) entry which is preliminary data.</text>
</comment>
<dbReference type="InterPro" id="IPR000697">
    <property type="entry name" value="WH1/EVH1_dom"/>
</dbReference>
<dbReference type="OrthoDB" id="8963340at2759"/>
<dbReference type="InterPro" id="IPR028290">
    <property type="entry name" value="WASH1"/>
</dbReference>